<dbReference type="SUPFAM" id="SSF51735">
    <property type="entry name" value="NAD(P)-binding Rossmann-fold domains"/>
    <property type="match status" value="1"/>
</dbReference>
<accession>A0ABQ6MBJ1</accession>
<sequence length="245" mass="25231">MSLAGSAAVITGAASGIGLACTRKLLSSGVSKLIAVDFTDKLSPAVADLQSEFPKATVISHHADVTDAPAFAAAFEHLGASEPLAVVANHAGIGGEADWEKTIAVNLSAAIVGTQLGMKHFGSEGGVVINTSSMAGLFPMSFGPVYTASKHGLVGYSRCFDHLAARKNIRVCTLCPAFVDTPLVQSLLDDPKAGRAGQMAIDELGGLIPMEKVVDAFMELVENDKHVGTVMTVTNKGGAVPARFP</sequence>
<dbReference type="PANTHER" id="PTHR44229:SF4">
    <property type="entry name" value="15-HYDROXYPROSTAGLANDIN DEHYDROGENASE [NAD(+)]"/>
    <property type="match status" value="1"/>
</dbReference>
<dbReference type="Proteomes" id="UP001165060">
    <property type="component" value="Unassembled WGS sequence"/>
</dbReference>
<evidence type="ECO:0000313" key="4">
    <source>
        <dbReference type="EMBL" id="GMI23091.1"/>
    </source>
</evidence>
<evidence type="ECO:0000313" key="5">
    <source>
        <dbReference type="Proteomes" id="UP001165060"/>
    </source>
</evidence>
<evidence type="ECO:0000256" key="2">
    <source>
        <dbReference type="ARBA" id="ARBA00023002"/>
    </source>
</evidence>
<name>A0ABQ6MBJ1_9STRA</name>
<keyword evidence="5" id="KW-1185">Reference proteome</keyword>
<reference evidence="4 5" key="1">
    <citation type="journal article" date="2023" name="Commun. Biol.">
        <title>Genome analysis of Parmales, the sister group of diatoms, reveals the evolutionary specialization of diatoms from phago-mixotrophs to photoautotrophs.</title>
        <authorList>
            <person name="Ban H."/>
            <person name="Sato S."/>
            <person name="Yoshikawa S."/>
            <person name="Yamada K."/>
            <person name="Nakamura Y."/>
            <person name="Ichinomiya M."/>
            <person name="Sato N."/>
            <person name="Blanc-Mathieu R."/>
            <person name="Endo H."/>
            <person name="Kuwata A."/>
            <person name="Ogata H."/>
        </authorList>
    </citation>
    <scope>NUCLEOTIDE SEQUENCE [LARGE SCALE GENOMIC DNA]</scope>
</reference>
<evidence type="ECO:0000256" key="3">
    <source>
        <dbReference type="RuleBase" id="RU000363"/>
    </source>
</evidence>
<dbReference type="Gene3D" id="3.40.50.720">
    <property type="entry name" value="NAD(P)-binding Rossmann-like Domain"/>
    <property type="match status" value="1"/>
</dbReference>
<proteinExistence type="inferred from homology"/>
<comment type="similarity">
    <text evidence="1 3">Belongs to the short-chain dehydrogenases/reductases (SDR) family.</text>
</comment>
<dbReference type="EMBL" id="BRYB01003943">
    <property type="protein sequence ID" value="GMI23091.1"/>
    <property type="molecule type" value="Genomic_DNA"/>
</dbReference>
<organism evidence="4 5">
    <name type="scientific">Tetraparma gracilis</name>
    <dbReference type="NCBI Taxonomy" id="2962635"/>
    <lineage>
        <taxon>Eukaryota</taxon>
        <taxon>Sar</taxon>
        <taxon>Stramenopiles</taxon>
        <taxon>Ochrophyta</taxon>
        <taxon>Bolidophyceae</taxon>
        <taxon>Parmales</taxon>
        <taxon>Triparmaceae</taxon>
        <taxon>Tetraparma</taxon>
    </lineage>
</organism>
<dbReference type="Pfam" id="PF00106">
    <property type="entry name" value="adh_short"/>
    <property type="match status" value="1"/>
</dbReference>
<keyword evidence="2" id="KW-0560">Oxidoreductase</keyword>
<dbReference type="InterPro" id="IPR036291">
    <property type="entry name" value="NAD(P)-bd_dom_sf"/>
</dbReference>
<dbReference type="PANTHER" id="PTHR44229">
    <property type="entry name" value="15-HYDROXYPROSTAGLANDIN DEHYDROGENASE [NAD(+)]"/>
    <property type="match status" value="1"/>
</dbReference>
<comment type="caution">
    <text evidence="4">The sequence shown here is derived from an EMBL/GenBank/DDBJ whole genome shotgun (WGS) entry which is preliminary data.</text>
</comment>
<protein>
    <submittedName>
        <fullName evidence="4">Uncharacterized protein</fullName>
    </submittedName>
</protein>
<dbReference type="PRINTS" id="PR00080">
    <property type="entry name" value="SDRFAMILY"/>
</dbReference>
<gene>
    <name evidence="4" type="ORF">TeGR_g1971</name>
</gene>
<dbReference type="InterPro" id="IPR002347">
    <property type="entry name" value="SDR_fam"/>
</dbReference>
<evidence type="ECO:0000256" key="1">
    <source>
        <dbReference type="ARBA" id="ARBA00006484"/>
    </source>
</evidence>
<dbReference type="PRINTS" id="PR00081">
    <property type="entry name" value="GDHRDH"/>
</dbReference>